<keyword evidence="1" id="KW-0472">Membrane</keyword>
<keyword evidence="1" id="KW-0812">Transmembrane</keyword>
<organism evidence="2 3">
    <name type="scientific">Tabrizicola piscis</name>
    <dbReference type="NCBI Taxonomy" id="2494374"/>
    <lineage>
        <taxon>Bacteria</taxon>
        <taxon>Pseudomonadati</taxon>
        <taxon>Pseudomonadota</taxon>
        <taxon>Alphaproteobacteria</taxon>
        <taxon>Rhodobacterales</taxon>
        <taxon>Paracoccaceae</taxon>
        <taxon>Tabrizicola</taxon>
    </lineage>
</organism>
<keyword evidence="3" id="KW-1185">Reference proteome</keyword>
<dbReference type="Proteomes" id="UP000282002">
    <property type="component" value="Chromosome"/>
</dbReference>
<evidence type="ECO:0000313" key="2">
    <source>
        <dbReference type="EMBL" id="AZL59933.1"/>
    </source>
</evidence>
<evidence type="ECO:0000256" key="1">
    <source>
        <dbReference type="SAM" id="Phobius"/>
    </source>
</evidence>
<accession>A0A3S8U8N2</accession>
<reference evidence="2 3" key="1">
    <citation type="submission" date="2018-12" db="EMBL/GenBank/DDBJ databases">
        <title>Complete genome sequencing of Tabrizicola sp. K13M18.</title>
        <authorList>
            <person name="Bae J.-W."/>
        </authorList>
    </citation>
    <scope>NUCLEOTIDE SEQUENCE [LARGE SCALE GENOMIC DNA]</scope>
    <source>
        <strain evidence="2 3">K13M18</strain>
    </source>
</reference>
<feature type="transmembrane region" description="Helical" evidence="1">
    <location>
        <begin position="37"/>
        <end position="56"/>
    </location>
</feature>
<dbReference type="EMBL" id="CP034328">
    <property type="protein sequence ID" value="AZL59933.1"/>
    <property type="molecule type" value="Genomic_DNA"/>
</dbReference>
<proteinExistence type="predicted"/>
<gene>
    <name evidence="2" type="ORF">EI545_14465</name>
</gene>
<evidence type="ECO:0000313" key="3">
    <source>
        <dbReference type="Proteomes" id="UP000282002"/>
    </source>
</evidence>
<dbReference type="KEGG" id="taw:EI545_14465"/>
<protein>
    <submittedName>
        <fullName evidence="2">Uncharacterized protein</fullName>
    </submittedName>
</protein>
<keyword evidence="1" id="KW-1133">Transmembrane helix</keyword>
<sequence length="182" mass="19410">MSFLRPEVAEGLYRWREALAALALAAAGLWVMTWGGYAYPVLGLILLATGIGWAVLSTRRLRFAQAGEAPGIVRVTEAQIAYLGPRTGGFVGLPDLAEVRLLTLRGRRIWKLRPTEGEALHIPVESAGAEALFDAFATLPGMDTAALVAALSAETTTDSRVVALNAVDRLIWARSGAGVIVR</sequence>
<dbReference type="OrthoDB" id="7851333at2"/>
<feature type="transmembrane region" description="Helical" evidence="1">
    <location>
        <begin position="12"/>
        <end position="31"/>
    </location>
</feature>
<dbReference type="RefSeq" id="WP_125326128.1">
    <property type="nucleotide sequence ID" value="NZ_CP034328.1"/>
</dbReference>
<name>A0A3S8U8N2_9RHOB</name>
<dbReference type="AlphaFoldDB" id="A0A3S8U8N2"/>